<accession>A0A8S1HG18</accession>
<dbReference type="EMBL" id="CAJGYM010000042">
    <property type="protein sequence ID" value="CAD6194215.1"/>
    <property type="molecule type" value="Genomic_DNA"/>
</dbReference>
<keyword evidence="2" id="KW-1133">Transmembrane helix</keyword>
<keyword evidence="2" id="KW-0812">Transmembrane</keyword>
<keyword evidence="4" id="KW-1185">Reference proteome</keyword>
<organism evidence="3 4">
    <name type="scientific">Caenorhabditis auriculariae</name>
    <dbReference type="NCBI Taxonomy" id="2777116"/>
    <lineage>
        <taxon>Eukaryota</taxon>
        <taxon>Metazoa</taxon>
        <taxon>Ecdysozoa</taxon>
        <taxon>Nematoda</taxon>
        <taxon>Chromadorea</taxon>
        <taxon>Rhabditida</taxon>
        <taxon>Rhabditina</taxon>
        <taxon>Rhabditomorpha</taxon>
        <taxon>Rhabditoidea</taxon>
        <taxon>Rhabditidae</taxon>
        <taxon>Peloderinae</taxon>
        <taxon>Caenorhabditis</taxon>
    </lineage>
</organism>
<sequence>MLCQITPMSNRLASCSTNSFIQCARRALSTKPTTSDVEVPPVNPNLHRGKDQRDITNMDLLEERIRQRAAVREMKIGDQVQRWNYRSELVNKHDLDKNHRNTWIAYFFIIIVGFGAFVTVKSQVVMGRKEEMEAREQLRRELKLTGVDRKKIAIVEN</sequence>
<evidence type="ECO:0000313" key="3">
    <source>
        <dbReference type="EMBL" id="CAD6194215.1"/>
    </source>
</evidence>
<comment type="caution">
    <text evidence="3">The sequence shown here is derived from an EMBL/GenBank/DDBJ whole genome shotgun (WGS) entry which is preliminary data.</text>
</comment>
<feature type="transmembrane region" description="Helical" evidence="2">
    <location>
        <begin position="103"/>
        <end position="120"/>
    </location>
</feature>
<protein>
    <submittedName>
        <fullName evidence="3">Uncharacterized protein</fullName>
    </submittedName>
</protein>
<dbReference type="AlphaFoldDB" id="A0A8S1HG18"/>
<feature type="region of interest" description="Disordered" evidence="1">
    <location>
        <begin position="32"/>
        <end position="51"/>
    </location>
</feature>
<name>A0A8S1HG18_9PELO</name>
<dbReference type="Proteomes" id="UP000835052">
    <property type="component" value="Unassembled WGS sequence"/>
</dbReference>
<reference evidence="3" key="1">
    <citation type="submission" date="2020-10" db="EMBL/GenBank/DDBJ databases">
        <authorList>
            <person name="Kikuchi T."/>
        </authorList>
    </citation>
    <scope>NUCLEOTIDE SEQUENCE</scope>
    <source>
        <strain evidence="3">NKZ352</strain>
    </source>
</reference>
<proteinExistence type="predicted"/>
<keyword evidence="2" id="KW-0472">Membrane</keyword>
<evidence type="ECO:0000256" key="2">
    <source>
        <dbReference type="SAM" id="Phobius"/>
    </source>
</evidence>
<gene>
    <name evidence="3" type="ORF">CAUJ_LOCUS10134</name>
</gene>
<dbReference type="OrthoDB" id="5808865at2759"/>
<evidence type="ECO:0000313" key="4">
    <source>
        <dbReference type="Proteomes" id="UP000835052"/>
    </source>
</evidence>
<evidence type="ECO:0000256" key="1">
    <source>
        <dbReference type="SAM" id="MobiDB-lite"/>
    </source>
</evidence>